<dbReference type="EMBL" id="BAAATR010000007">
    <property type="protein sequence ID" value="GAA2239895.1"/>
    <property type="molecule type" value="Genomic_DNA"/>
</dbReference>
<dbReference type="RefSeq" id="WP_344636069.1">
    <property type="nucleotide sequence ID" value="NZ_BAAATR010000007.1"/>
</dbReference>
<dbReference type="PIRSF" id="PIRSF026166">
    <property type="entry name" value="UCP026166"/>
    <property type="match status" value="1"/>
</dbReference>
<dbReference type="InterPro" id="IPR016833">
    <property type="entry name" value="Put_Na-Bile_cotransptr"/>
</dbReference>
<keyword evidence="1" id="KW-1133">Transmembrane helix</keyword>
<feature type="transmembrane region" description="Helical" evidence="1">
    <location>
        <begin position="134"/>
        <end position="157"/>
    </location>
</feature>
<evidence type="ECO:0000313" key="3">
    <source>
        <dbReference type="Proteomes" id="UP001500305"/>
    </source>
</evidence>
<feature type="transmembrane region" description="Helical" evidence="1">
    <location>
        <begin position="107"/>
        <end position="127"/>
    </location>
</feature>
<dbReference type="PANTHER" id="PTHR18640:SF5">
    <property type="entry name" value="SODIUM_BILE ACID COTRANSPORTER 7"/>
    <property type="match status" value="1"/>
</dbReference>
<dbReference type="InterPro" id="IPR038770">
    <property type="entry name" value="Na+/solute_symporter_sf"/>
</dbReference>
<evidence type="ECO:0000313" key="2">
    <source>
        <dbReference type="EMBL" id="GAA2239895.1"/>
    </source>
</evidence>
<dbReference type="Pfam" id="PF13593">
    <property type="entry name" value="SBF_like"/>
    <property type="match status" value="1"/>
</dbReference>
<evidence type="ECO:0000256" key="1">
    <source>
        <dbReference type="SAM" id="Phobius"/>
    </source>
</evidence>
<dbReference type="Gene3D" id="1.20.1530.20">
    <property type="match status" value="1"/>
</dbReference>
<feature type="transmembrane region" description="Helical" evidence="1">
    <location>
        <begin position="206"/>
        <end position="226"/>
    </location>
</feature>
<feature type="transmembrane region" description="Helical" evidence="1">
    <location>
        <begin position="232"/>
        <end position="254"/>
    </location>
</feature>
<feature type="transmembrane region" description="Helical" evidence="1">
    <location>
        <begin position="72"/>
        <end position="95"/>
    </location>
</feature>
<reference evidence="2 3" key="1">
    <citation type="journal article" date="2019" name="Int. J. Syst. Evol. Microbiol.">
        <title>The Global Catalogue of Microorganisms (GCM) 10K type strain sequencing project: providing services to taxonomists for standard genome sequencing and annotation.</title>
        <authorList>
            <consortium name="The Broad Institute Genomics Platform"/>
            <consortium name="The Broad Institute Genome Sequencing Center for Infectious Disease"/>
            <person name="Wu L."/>
            <person name="Ma J."/>
        </authorList>
    </citation>
    <scope>NUCLEOTIDE SEQUENCE [LARGE SCALE GENOMIC DNA]</scope>
    <source>
        <strain evidence="2 3">JCM 7356</strain>
    </source>
</reference>
<accession>A0ABN3DRA7</accession>
<keyword evidence="1" id="KW-0812">Transmembrane</keyword>
<dbReference type="PANTHER" id="PTHR18640">
    <property type="entry name" value="SOLUTE CARRIER FAMILY 10 MEMBER 7"/>
    <property type="match status" value="1"/>
</dbReference>
<protein>
    <submittedName>
        <fullName evidence="2">Bile acid:sodium symporter</fullName>
    </submittedName>
</protein>
<proteinExistence type="predicted"/>
<name>A0ABN3DRA7_9ACTN</name>
<feature type="transmembrane region" description="Helical" evidence="1">
    <location>
        <begin position="266"/>
        <end position="288"/>
    </location>
</feature>
<keyword evidence="1" id="KW-0472">Membrane</keyword>
<sequence length="343" mass="35764">MPFPKLPRRLPFDPYLAALLGTVALAALLPARAAAATAVSDTADGAVALLFFLYGARLSTREALDGLKQWRLHGTVLAVTYVLFPLLGLACRALVPGLLSPQLYQGLLFLTLLPSTVQSSIAFTSIARGNAAAAVCSATFSSLVGVVLTPLLAAALLSTQGRIAAHSVLGIVEQLLLPFLAGQLLRRWIAAWMGRHRRVLGLVDRGSILLVVYSAFSAGMVGGIWSQLPLPGLAVLLVVEAALLALVLCCTALLGRRLGFGRGDRIALVFCGSKKSLAAGLPMASVLFPGSAALMALPLMLFHQIQLMVCAVLARRWGAEELPAPAPAPVVVAVPVGGQGTET</sequence>
<keyword evidence="3" id="KW-1185">Reference proteome</keyword>
<organism evidence="2 3">
    <name type="scientific">Kitasatospora cystarginea</name>
    <dbReference type="NCBI Taxonomy" id="58350"/>
    <lineage>
        <taxon>Bacteria</taxon>
        <taxon>Bacillati</taxon>
        <taxon>Actinomycetota</taxon>
        <taxon>Actinomycetes</taxon>
        <taxon>Kitasatosporales</taxon>
        <taxon>Streptomycetaceae</taxon>
        <taxon>Kitasatospora</taxon>
    </lineage>
</organism>
<gene>
    <name evidence="2" type="ORF">GCM10010430_21600</name>
</gene>
<comment type="caution">
    <text evidence="2">The sequence shown here is derived from an EMBL/GenBank/DDBJ whole genome shotgun (WGS) entry which is preliminary data.</text>
</comment>
<feature type="transmembrane region" description="Helical" evidence="1">
    <location>
        <begin position="163"/>
        <end position="185"/>
    </location>
</feature>
<dbReference type="Proteomes" id="UP001500305">
    <property type="component" value="Unassembled WGS sequence"/>
</dbReference>